<proteinExistence type="predicted"/>
<dbReference type="EMBL" id="AMZN01000002">
    <property type="protein sequence ID" value="ELR73836.1"/>
    <property type="molecule type" value="Genomic_DNA"/>
</dbReference>
<protein>
    <submittedName>
        <fullName evidence="1">Uncharacterized protein</fullName>
    </submittedName>
</protein>
<reference evidence="1 2" key="1">
    <citation type="submission" date="2012-12" db="EMBL/GenBank/DDBJ databases">
        <title>Genome assembly of Fulvivirga imtechensis AK7.</title>
        <authorList>
            <person name="Nupur N."/>
            <person name="Khatri I."/>
            <person name="Kumar R."/>
            <person name="Subramanian S."/>
            <person name="Pinnaka A."/>
        </authorList>
    </citation>
    <scope>NUCLEOTIDE SEQUENCE [LARGE SCALE GENOMIC DNA]</scope>
    <source>
        <strain evidence="1 2">AK7</strain>
    </source>
</reference>
<keyword evidence="2" id="KW-1185">Reference proteome</keyword>
<sequence length="93" mass="10787">MLKSTADELLDIDKLVNEVVSQLSAKIEHINNLKQRLNLNTVLEIIMYIDINEEQSTPYLGHNSEVINFLHHTRTITDVDIYRYSSKKSKSNE</sequence>
<dbReference type="AlphaFoldDB" id="L8JXQ9"/>
<dbReference type="Proteomes" id="UP000011135">
    <property type="component" value="Unassembled WGS sequence"/>
</dbReference>
<evidence type="ECO:0000313" key="1">
    <source>
        <dbReference type="EMBL" id="ELR73836.1"/>
    </source>
</evidence>
<dbReference type="eggNOG" id="ENOG5033DK6">
    <property type="taxonomic scope" value="Bacteria"/>
</dbReference>
<organism evidence="1 2">
    <name type="scientific">Fulvivirga imtechensis AK7</name>
    <dbReference type="NCBI Taxonomy" id="1237149"/>
    <lineage>
        <taxon>Bacteria</taxon>
        <taxon>Pseudomonadati</taxon>
        <taxon>Bacteroidota</taxon>
        <taxon>Cytophagia</taxon>
        <taxon>Cytophagales</taxon>
        <taxon>Fulvivirgaceae</taxon>
        <taxon>Fulvivirga</taxon>
    </lineage>
</organism>
<dbReference type="InterPro" id="IPR025459">
    <property type="entry name" value="DUF4279"/>
</dbReference>
<gene>
    <name evidence="1" type="ORF">C900_01446</name>
</gene>
<accession>L8JXQ9</accession>
<dbReference type="Pfam" id="PF14106">
    <property type="entry name" value="DUF4279"/>
    <property type="match status" value="1"/>
</dbReference>
<evidence type="ECO:0000313" key="2">
    <source>
        <dbReference type="Proteomes" id="UP000011135"/>
    </source>
</evidence>
<name>L8JXQ9_9BACT</name>
<comment type="caution">
    <text evidence="1">The sequence shown here is derived from an EMBL/GenBank/DDBJ whole genome shotgun (WGS) entry which is preliminary data.</text>
</comment>